<feature type="compositionally biased region" description="Basic and acidic residues" evidence="1">
    <location>
        <begin position="112"/>
        <end position="128"/>
    </location>
</feature>
<proteinExistence type="predicted"/>
<accession>A0A2P7S0K8</accession>
<name>A0A2P7S0K8_9HYPH</name>
<dbReference type="AlphaFoldDB" id="A0A2P7S0K8"/>
<comment type="caution">
    <text evidence="3">The sequence shown here is derived from an EMBL/GenBank/DDBJ whole genome shotgun (WGS) entry which is preliminary data.</text>
</comment>
<feature type="region of interest" description="Disordered" evidence="1">
    <location>
        <begin position="91"/>
        <end position="151"/>
    </location>
</feature>
<evidence type="ECO:0000256" key="1">
    <source>
        <dbReference type="SAM" id="MobiDB-lite"/>
    </source>
</evidence>
<gene>
    <name evidence="3" type="ORF">C7I84_21790</name>
</gene>
<evidence type="ECO:0000313" key="3">
    <source>
        <dbReference type="EMBL" id="PSJ55972.1"/>
    </source>
</evidence>
<evidence type="ECO:0000313" key="4">
    <source>
        <dbReference type="Proteomes" id="UP000241229"/>
    </source>
</evidence>
<sequence>MDPIEKAIRGALEKGDAEDKAFREGVYRKAFAALDRALQANPQLTVEAAINRRKVLQAKVAEIETEFIPAVPAPEPDPLAGAFELRMEPGEAPAVSAPEVSVESRANGRHAGASDELGRLDMRAERDAAAPARAPQSSPSVRPDPEPERAARGRRPLAMIFVAATLVALVGMGVLFAYQTGLFKSPEERDTSVPNPPQTAGEEDFIPENEGPPVLSSQPDLQRDWIGIFTPDDATSVSAPAGTSAEAMEDDTGSFFRIRSNESGAAVVFDVGQGVLEKIAGRKATFDIVARAADGQETEMAVDCNFGELGDCGRKRYAVGYESADFLFELALPEEDPGAGGTIAIIPDFGNEGQAVDIYEIKVSVSP</sequence>
<keyword evidence="2" id="KW-0472">Membrane</keyword>
<organism evidence="3 4">
    <name type="scientific">Kumtagia ephedrae</name>
    <dbReference type="NCBI Taxonomy" id="2116701"/>
    <lineage>
        <taxon>Bacteria</taxon>
        <taxon>Pseudomonadati</taxon>
        <taxon>Pseudomonadota</taxon>
        <taxon>Alphaproteobacteria</taxon>
        <taxon>Hyphomicrobiales</taxon>
        <taxon>Phyllobacteriaceae</taxon>
        <taxon>Kumtagia</taxon>
    </lineage>
</organism>
<feature type="compositionally biased region" description="Low complexity" evidence="1">
    <location>
        <begin position="129"/>
        <end position="141"/>
    </location>
</feature>
<feature type="transmembrane region" description="Helical" evidence="2">
    <location>
        <begin position="157"/>
        <end position="178"/>
    </location>
</feature>
<dbReference type="Proteomes" id="UP000241229">
    <property type="component" value="Unassembled WGS sequence"/>
</dbReference>
<keyword evidence="4" id="KW-1185">Reference proteome</keyword>
<keyword evidence="2" id="KW-1133">Transmembrane helix</keyword>
<evidence type="ECO:0000256" key="2">
    <source>
        <dbReference type="SAM" id="Phobius"/>
    </source>
</evidence>
<dbReference type="RefSeq" id="WP_106774328.1">
    <property type="nucleotide sequence ID" value="NZ_PXYK01000024.1"/>
</dbReference>
<keyword evidence="2" id="KW-0812">Transmembrane</keyword>
<dbReference type="EMBL" id="PXYK01000024">
    <property type="protein sequence ID" value="PSJ55972.1"/>
    <property type="molecule type" value="Genomic_DNA"/>
</dbReference>
<feature type="region of interest" description="Disordered" evidence="1">
    <location>
        <begin position="186"/>
        <end position="218"/>
    </location>
</feature>
<protein>
    <recommendedName>
        <fullName evidence="5">Biotin transporter BioY</fullName>
    </recommendedName>
</protein>
<evidence type="ECO:0008006" key="5">
    <source>
        <dbReference type="Google" id="ProtNLM"/>
    </source>
</evidence>
<dbReference type="OrthoDB" id="7870844at2"/>
<reference evidence="3 4" key="1">
    <citation type="submission" date="2018-03" db="EMBL/GenBank/DDBJ databases">
        <title>The draft genome of Mesorhizobium sp. 6GN-30.</title>
        <authorList>
            <person name="Liu L."/>
            <person name="Li L."/>
            <person name="Wang T."/>
            <person name="Zhang X."/>
            <person name="Liang L."/>
        </authorList>
    </citation>
    <scope>NUCLEOTIDE SEQUENCE [LARGE SCALE GENOMIC DNA]</scope>
    <source>
        <strain evidence="3 4">6GN30</strain>
    </source>
</reference>